<dbReference type="Pfam" id="PF11583">
    <property type="entry name" value="AurF"/>
    <property type="match status" value="1"/>
</dbReference>
<organism evidence="1">
    <name type="scientific">marine metagenome</name>
    <dbReference type="NCBI Taxonomy" id="408172"/>
    <lineage>
        <taxon>unclassified sequences</taxon>
        <taxon>metagenomes</taxon>
        <taxon>ecological metagenomes</taxon>
    </lineage>
</organism>
<gene>
    <name evidence="1" type="ORF">METZ01_LOCUS498989</name>
</gene>
<sequence length="195" mass="22458">MVQTHTVNANASAVFTQLLDVQNQDMRNLYEKAKRDQWNASTDIDWDKGGDLDCGILPDALIDIYETKYWDKLDDKKRLELNRHFSAWRISQLMYGEQFALMVCGQIANSVSDIDSKFFMATQVVDEARHSEVLARYLYQKVGVTYPLTANLKKMFDHVLEMPQWYLKTVGTQLVAETLAVSLFRMLADHSPDPL</sequence>
<dbReference type="InterPro" id="IPR009078">
    <property type="entry name" value="Ferritin-like_SF"/>
</dbReference>
<accession>A0A383DPG4</accession>
<name>A0A383DPG4_9ZZZZ</name>
<evidence type="ECO:0008006" key="2">
    <source>
        <dbReference type="Google" id="ProtNLM"/>
    </source>
</evidence>
<dbReference type="InterPro" id="IPR012348">
    <property type="entry name" value="RNR-like"/>
</dbReference>
<feature type="non-terminal residue" evidence="1">
    <location>
        <position position="195"/>
    </location>
</feature>
<reference evidence="1" key="1">
    <citation type="submission" date="2018-05" db="EMBL/GenBank/DDBJ databases">
        <authorList>
            <person name="Lanie J.A."/>
            <person name="Ng W.-L."/>
            <person name="Kazmierczak K.M."/>
            <person name="Andrzejewski T.M."/>
            <person name="Davidsen T.M."/>
            <person name="Wayne K.J."/>
            <person name="Tettelin H."/>
            <person name="Glass J.I."/>
            <person name="Rusch D."/>
            <person name="Podicherti R."/>
            <person name="Tsui H.-C.T."/>
            <person name="Winkler M.E."/>
        </authorList>
    </citation>
    <scope>NUCLEOTIDE SEQUENCE</scope>
</reference>
<dbReference type="AlphaFoldDB" id="A0A383DPG4"/>
<dbReference type="Gene3D" id="1.10.620.20">
    <property type="entry name" value="Ribonucleotide Reductase, subunit A"/>
    <property type="match status" value="1"/>
</dbReference>
<dbReference type="InterPro" id="IPR025859">
    <property type="entry name" value="AurF/CmlI"/>
</dbReference>
<dbReference type="SUPFAM" id="SSF47240">
    <property type="entry name" value="Ferritin-like"/>
    <property type="match status" value="1"/>
</dbReference>
<dbReference type="GO" id="GO:0016491">
    <property type="term" value="F:oxidoreductase activity"/>
    <property type="evidence" value="ECO:0007669"/>
    <property type="project" value="InterPro"/>
</dbReference>
<evidence type="ECO:0000313" key="1">
    <source>
        <dbReference type="EMBL" id="SVE46135.1"/>
    </source>
</evidence>
<proteinExistence type="predicted"/>
<dbReference type="EMBL" id="UINC01218907">
    <property type="protein sequence ID" value="SVE46135.1"/>
    <property type="molecule type" value="Genomic_DNA"/>
</dbReference>
<dbReference type="CDD" id="cd00657">
    <property type="entry name" value="Ferritin_like"/>
    <property type="match status" value="1"/>
</dbReference>
<protein>
    <recommendedName>
        <fullName evidence="2">Ferritin-like domain-containing protein</fullName>
    </recommendedName>
</protein>